<sequence length="101" mass="11320">MTSYMDEEANLIKSCLPPEASPPEDVDTLFLLYALLMRAKGADVTPADIHDAWSVWMQIEGKSHAALRPFGDLDRETQEEDLPYVEAIKRAVNIRKTSSTP</sequence>
<feature type="domain" description="DUF7701" evidence="1">
    <location>
        <begin position="3"/>
        <end position="92"/>
    </location>
</feature>
<dbReference type="InterPro" id="IPR056118">
    <property type="entry name" value="DUF7701"/>
</dbReference>
<evidence type="ECO:0000313" key="3">
    <source>
        <dbReference type="Proteomes" id="UP001501423"/>
    </source>
</evidence>
<dbReference type="Proteomes" id="UP001501423">
    <property type="component" value="Unassembled WGS sequence"/>
</dbReference>
<accession>A0ABN3WPH9</accession>
<dbReference type="EMBL" id="BAAAVA010000020">
    <property type="protein sequence ID" value="GAA2921912.1"/>
    <property type="molecule type" value="Genomic_DNA"/>
</dbReference>
<reference evidence="2 3" key="1">
    <citation type="journal article" date="2019" name="Int. J. Syst. Evol. Microbiol.">
        <title>The Global Catalogue of Microorganisms (GCM) 10K type strain sequencing project: providing services to taxonomists for standard genome sequencing and annotation.</title>
        <authorList>
            <consortium name="The Broad Institute Genomics Platform"/>
            <consortium name="The Broad Institute Genome Sequencing Center for Infectious Disease"/>
            <person name="Wu L."/>
            <person name="Ma J."/>
        </authorList>
    </citation>
    <scope>NUCLEOTIDE SEQUENCE [LARGE SCALE GENOMIC DNA]</scope>
    <source>
        <strain evidence="2 3">JCM 9650</strain>
    </source>
</reference>
<gene>
    <name evidence="2" type="ORF">GCM10010478_22850</name>
</gene>
<keyword evidence="3" id="KW-1185">Reference proteome</keyword>
<evidence type="ECO:0000313" key="2">
    <source>
        <dbReference type="EMBL" id="GAA2921912.1"/>
    </source>
</evidence>
<dbReference type="Pfam" id="PF24792">
    <property type="entry name" value="DUF7701"/>
    <property type="match status" value="1"/>
</dbReference>
<protein>
    <recommendedName>
        <fullName evidence="1">DUF7701 domain-containing protein</fullName>
    </recommendedName>
</protein>
<evidence type="ECO:0000259" key="1">
    <source>
        <dbReference type="Pfam" id="PF24792"/>
    </source>
</evidence>
<proteinExistence type="predicted"/>
<comment type="caution">
    <text evidence="2">The sequence shown here is derived from an EMBL/GenBank/DDBJ whole genome shotgun (WGS) entry which is preliminary data.</text>
</comment>
<organism evidence="2 3">
    <name type="scientific">Streptomyces erythrogriseus</name>
    <dbReference type="NCBI Taxonomy" id="284027"/>
    <lineage>
        <taxon>Bacteria</taxon>
        <taxon>Bacillati</taxon>
        <taxon>Actinomycetota</taxon>
        <taxon>Actinomycetes</taxon>
        <taxon>Kitasatosporales</taxon>
        <taxon>Streptomycetaceae</taxon>
        <taxon>Streptomyces</taxon>
        <taxon>Streptomyces griseoincarnatus group</taxon>
    </lineage>
</organism>
<name>A0ABN3WPH9_9ACTN</name>